<reference evidence="1 2" key="1">
    <citation type="submission" date="2019-07" db="EMBL/GenBank/DDBJ databases">
        <title>Whole genome shotgun sequence of Asaia bogorensis NBRC 16594.</title>
        <authorList>
            <person name="Hosoyama A."/>
            <person name="Uohara A."/>
            <person name="Ohji S."/>
            <person name="Ichikawa N."/>
        </authorList>
    </citation>
    <scope>NUCLEOTIDE SEQUENCE [LARGE SCALE GENOMIC DNA]</scope>
    <source>
        <strain evidence="1 2">NBRC 16594</strain>
    </source>
</reference>
<evidence type="ECO:0000313" key="2">
    <source>
        <dbReference type="Proteomes" id="UP000321287"/>
    </source>
</evidence>
<dbReference type="AlphaFoldDB" id="A0AAN4R1V1"/>
<protein>
    <submittedName>
        <fullName evidence="1">Uncharacterized protein</fullName>
    </submittedName>
</protein>
<keyword evidence="2" id="KW-1185">Reference proteome</keyword>
<evidence type="ECO:0000313" key="1">
    <source>
        <dbReference type="EMBL" id="GEL52745.1"/>
    </source>
</evidence>
<dbReference type="RefSeq" id="WP_062163684.1">
    <property type="nucleotide sequence ID" value="NZ_AP014690.1"/>
</dbReference>
<proteinExistence type="predicted"/>
<name>A0AAN4R1V1_9PROT</name>
<dbReference type="Proteomes" id="UP000321287">
    <property type="component" value="Unassembled WGS sequence"/>
</dbReference>
<dbReference type="EMBL" id="BJVS01000002">
    <property type="protein sequence ID" value="GEL52745.1"/>
    <property type="molecule type" value="Genomic_DNA"/>
</dbReference>
<dbReference type="GeneID" id="78225191"/>
<sequence length="142" mass="15496">MPQADASPSTSRRAVLSQLAVVPLLGSIAAFIPAAQVLGEADATLLGHIARAIETHRVMNDRAHKSSDEEYLALMDEFDSQLDDLAEIRAVTPTGLGAKACLIQLYLPSYFHAFEVDERSPEIRLLLSFIQDAAFFAQRNAL</sequence>
<dbReference type="KEGG" id="abg:Asbog_00079"/>
<comment type="caution">
    <text evidence="1">The sequence shown here is derived from an EMBL/GenBank/DDBJ whole genome shotgun (WGS) entry which is preliminary data.</text>
</comment>
<organism evidence="1 2">
    <name type="scientific">Asaia bogorensis NBRC 16594</name>
    <dbReference type="NCBI Taxonomy" id="1231624"/>
    <lineage>
        <taxon>Bacteria</taxon>
        <taxon>Pseudomonadati</taxon>
        <taxon>Pseudomonadota</taxon>
        <taxon>Alphaproteobacteria</taxon>
        <taxon>Acetobacterales</taxon>
        <taxon>Acetobacteraceae</taxon>
        <taxon>Asaia</taxon>
    </lineage>
</organism>
<gene>
    <name evidence="1" type="ORF">ABO01nite_07520</name>
</gene>
<accession>A0AAN4R1V1</accession>